<sequence>MLQSCTIFNKLVYKKGCTKMPFNINDPTVDALLDQVMKQSGIRTKVGAIRTALQNEADRLNQKTPLREKLALIREKKSRTLGGPVAGVDHKKLMDELWEEGS</sequence>
<gene>
    <name evidence="1" type="ORF">pLM19O2_p100</name>
</gene>
<dbReference type="EMBL" id="KM659092">
    <property type="protein sequence ID" value="AJW30045.1"/>
    <property type="molecule type" value="Genomic_DNA"/>
</dbReference>
<reference evidence="1" key="1">
    <citation type="submission" date="2014-09" db="EMBL/GenBank/DDBJ databases">
        <title>The mobilome of the heavy metals and metalloids hypertolerant bacteria from the Lubin copper mine (Poland).</title>
        <authorList>
            <person name="Dziewit L."/>
            <person name="Bartosik D."/>
        </authorList>
    </citation>
    <scope>NUCLEOTIDE SEQUENCE</scope>
    <source>
        <plasmid evidence="1">pLM19O2</plasmid>
    </source>
</reference>
<accession>A0A0D5A183</accession>
<geneLocation type="plasmid" evidence="1">
    <name>pLM19O2</name>
</geneLocation>
<keyword evidence="1" id="KW-0614">Plasmid</keyword>
<proteinExistence type="predicted"/>
<dbReference type="Pfam" id="PF07704">
    <property type="entry name" value="PSK_trans_fac"/>
    <property type="match status" value="1"/>
</dbReference>
<dbReference type="InterPro" id="IPR011660">
    <property type="entry name" value="VapB-like"/>
</dbReference>
<name>A0A0D5A183_9HYPH</name>
<organism evidence="1">
    <name type="scientific">Ochrobactrum sp. LM19</name>
    <dbReference type="NCBI Taxonomy" id="1449781"/>
    <lineage>
        <taxon>Bacteria</taxon>
        <taxon>Pseudomonadati</taxon>
        <taxon>Pseudomonadota</taxon>
        <taxon>Alphaproteobacteria</taxon>
        <taxon>Hyphomicrobiales</taxon>
        <taxon>Brucellaceae</taxon>
        <taxon>Brucella/Ochrobactrum group</taxon>
        <taxon>Ochrobactrum</taxon>
    </lineage>
</organism>
<evidence type="ECO:0000313" key="1">
    <source>
        <dbReference type="EMBL" id="AJW30045.1"/>
    </source>
</evidence>
<dbReference type="AlphaFoldDB" id="A0A0D5A183"/>
<protein>
    <submittedName>
        <fullName evidence="1">Antitoxin of toxin-antitoxin</fullName>
    </submittedName>
</protein>